<keyword evidence="2" id="KW-0472">Membrane</keyword>
<sequence length="214" mass="23714">MSDTTADKIASERANEAQEHTESLSSLLQRLANAAGERITLKELATALDERSFGAFLLVFALPNLIPLPPGATLILGLPLIFISWQIVAGRQKIWLPRRLANYSLDKKTLVAMVTKVDPWLRRMEAWVRPRHWPLKNHRSERLFGIYILILAIVVLIPIPFCNWLPAFAIAIIGLAHTEQDGNCLGVGVVVGVMSIAVLFLMTVLTTVVFASLL</sequence>
<dbReference type="Proteomes" id="UP001196509">
    <property type="component" value="Unassembled WGS sequence"/>
</dbReference>
<evidence type="ECO:0000256" key="1">
    <source>
        <dbReference type="SAM" id="MobiDB-lite"/>
    </source>
</evidence>
<dbReference type="PANTHER" id="PTHR41795">
    <property type="entry name" value="EXOPOLYSACCHARIDE SYNTHESIS PROTEIN"/>
    <property type="match status" value="1"/>
</dbReference>
<organism evidence="3 4">
    <name type="scientific">Flavimaribacter sediminis</name>
    <dbReference type="NCBI Taxonomy" id="2865987"/>
    <lineage>
        <taxon>Bacteria</taxon>
        <taxon>Pseudomonadati</taxon>
        <taxon>Pseudomonadota</taxon>
        <taxon>Alphaproteobacteria</taxon>
        <taxon>Hyphomicrobiales</taxon>
        <taxon>Rhizobiaceae</taxon>
        <taxon>Flavimaribacter</taxon>
    </lineage>
</organism>
<dbReference type="InterPro" id="IPR010331">
    <property type="entry name" value="ExoD"/>
</dbReference>
<dbReference type="Pfam" id="PF06055">
    <property type="entry name" value="ExoD"/>
    <property type="match status" value="1"/>
</dbReference>
<evidence type="ECO:0000313" key="4">
    <source>
        <dbReference type="Proteomes" id="UP001196509"/>
    </source>
</evidence>
<dbReference type="RefSeq" id="WP_220226685.1">
    <property type="nucleotide sequence ID" value="NZ_JAICBX010000001.1"/>
</dbReference>
<proteinExistence type="predicted"/>
<feature type="transmembrane region" description="Helical" evidence="2">
    <location>
        <begin position="72"/>
        <end position="89"/>
    </location>
</feature>
<name>A0AAE2ZMD4_9HYPH</name>
<dbReference type="PANTHER" id="PTHR41795:SF1">
    <property type="entry name" value="EXOPOLYSACCHARIDE SYNTHESIS PROTEIN"/>
    <property type="match status" value="1"/>
</dbReference>
<protein>
    <submittedName>
        <fullName evidence="3">Exopolysaccharide biosynthesis protein</fullName>
    </submittedName>
</protein>
<keyword evidence="4" id="KW-1185">Reference proteome</keyword>
<dbReference type="PIRSF" id="PIRSF033239">
    <property type="entry name" value="ExoD"/>
    <property type="match status" value="1"/>
</dbReference>
<feature type="transmembrane region" description="Helical" evidence="2">
    <location>
        <begin position="144"/>
        <end position="173"/>
    </location>
</feature>
<evidence type="ECO:0000256" key="2">
    <source>
        <dbReference type="SAM" id="Phobius"/>
    </source>
</evidence>
<keyword evidence="2" id="KW-1133">Transmembrane helix</keyword>
<feature type="region of interest" description="Disordered" evidence="1">
    <location>
        <begin position="1"/>
        <end position="20"/>
    </location>
</feature>
<accession>A0AAE2ZMD4</accession>
<evidence type="ECO:0000313" key="3">
    <source>
        <dbReference type="EMBL" id="MBW8635972.1"/>
    </source>
</evidence>
<gene>
    <name evidence="3" type="ORF">K1W69_02150</name>
</gene>
<comment type="caution">
    <text evidence="3">The sequence shown here is derived from an EMBL/GenBank/DDBJ whole genome shotgun (WGS) entry which is preliminary data.</text>
</comment>
<feature type="transmembrane region" description="Helical" evidence="2">
    <location>
        <begin position="185"/>
        <end position="213"/>
    </location>
</feature>
<dbReference type="EMBL" id="JAICBX010000001">
    <property type="protein sequence ID" value="MBW8635972.1"/>
    <property type="molecule type" value="Genomic_DNA"/>
</dbReference>
<reference evidence="3" key="1">
    <citation type="submission" date="2021-08" db="EMBL/GenBank/DDBJ databases">
        <title>Hoeflea bacterium WL0058 sp. nov., isolated from the sediment.</title>
        <authorList>
            <person name="Wang L."/>
            <person name="Zhang D."/>
        </authorList>
    </citation>
    <scope>NUCLEOTIDE SEQUENCE</scope>
    <source>
        <strain evidence="3">WL0058</strain>
    </source>
</reference>
<dbReference type="AlphaFoldDB" id="A0AAE2ZMD4"/>
<keyword evidence="2" id="KW-0812">Transmembrane</keyword>